<feature type="non-terminal residue" evidence="8">
    <location>
        <position position="1"/>
    </location>
</feature>
<comment type="subcellular location">
    <subcellularLocation>
        <location evidence="1">Nucleus</location>
    </subcellularLocation>
</comment>
<keyword evidence="5" id="KW-0539">Nucleus</keyword>
<keyword evidence="2" id="KW-0479">Metal-binding</keyword>
<evidence type="ECO:0000313" key="9">
    <source>
        <dbReference type="Proteomes" id="UP000596742"/>
    </source>
</evidence>
<gene>
    <name evidence="8" type="ORF">MGAL_10B065375</name>
</gene>
<evidence type="ECO:0000256" key="2">
    <source>
        <dbReference type="ARBA" id="ARBA00022723"/>
    </source>
</evidence>
<dbReference type="GO" id="GO:0008270">
    <property type="term" value="F:zinc ion binding"/>
    <property type="evidence" value="ECO:0007669"/>
    <property type="project" value="UniProtKB-KW"/>
</dbReference>
<evidence type="ECO:0000256" key="3">
    <source>
        <dbReference type="ARBA" id="ARBA00022771"/>
    </source>
</evidence>
<evidence type="ECO:0000256" key="4">
    <source>
        <dbReference type="ARBA" id="ARBA00022833"/>
    </source>
</evidence>
<feature type="domain" description="Zinc finger PHD-type" evidence="7">
    <location>
        <begin position="145"/>
        <end position="191"/>
    </location>
</feature>
<dbReference type="OrthoDB" id="1884872at2759"/>
<dbReference type="EMBL" id="UYJE01007902">
    <property type="protein sequence ID" value="VDI59017.1"/>
    <property type="molecule type" value="Genomic_DNA"/>
</dbReference>
<keyword evidence="9" id="KW-1185">Reference proteome</keyword>
<dbReference type="InterPro" id="IPR019787">
    <property type="entry name" value="Znf_PHD-finger"/>
</dbReference>
<evidence type="ECO:0000259" key="7">
    <source>
        <dbReference type="SMART" id="SM00249"/>
    </source>
</evidence>
<protein>
    <recommendedName>
        <fullName evidence="7">Zinc finger PHD-type domain-containing protein</fullName>
    </recommendedName>
</protein>
<dbReference type="InterPro" id="IPR011011">
    <property type="entry name" value="Znf_FYVE_PHD"/>
</dbReference>
<dbReference type="SMART" id="SM00249">
    <property type="entry name" value="PHD"/>
    <property type="match status" value="1"/>
</dbReference>
<reference evidence="8" key="1">
    <citation type="submission" date="2018-11" db="EMBL/GenBank/DDBJ databases">
        <authorList>
            <person name="Alioto T."/>
            <person name="Alioto T."/>
        </authorList>
    </citation>
    <scope>NUCLEOTIDE SEQUENCE</scope>
</reference>
<organism evidence="8 9">
    <name type="scientific">Mytilus galloprovincialis</name>
    <name type="common">Mediterranean mussel</name>
    <dbReference type="NCBI Taxonomy" id="29158"/>
    <lineage>
        <taxon>Eukaryota</taxon>
        <taxon>Metazoa</taxon>
        <taxon>Spiralia</taxon>
        <taxon>Lophotrochozoa</taxon>
        <taxon>Mollusca</taxon>
        <taxon>Bivalvia</taxon>
        <taxon>Autobranchia</taxon>
        <taxon>Pteriomorphia</taxon>
        <taxon>Mytilida</taxon>
        <taxon>Mytiloidea</taxon>
        <taxon>Mytilidae</taxon>
        <taxon>Mytilinae</taxon>
        <taxon>Mytilus</taxon>
    </lineage>
</organism>
<accession>A0A8B6G5M9</accession>
<dbReference type="Proteomes" id="UP000596742">
    <property type="component" value="Unassembled WGS sequence"/>
</dbReference>
<dbReference type="InterPro" id="IPR037869">
    <property type="entry name" value="Spp1/CFP1"/>
</dbReference>
<proteinExistence type="predicted"/>
<dbReference type="PANTHER" id="PTHR46174:SF1">
    <property type="entry name" value="CXXC-TYPE ZINC FINGER PROTEIN 1"/>
    <property type="match status" value="1"/>
</dbReference>
<dbReference type="AlphaFoldDB" id="A0A8B6G5M9"/>
<dbReference type="InterPro" id="IPR001965">
    <property type="entry name" value="Znf_PHD"/>
</dbReference>
<evidence type="ECO:0000256" key="1">
    <source>
        <dbReference type="ARBA" id="ARBA00004123"/>
    </source>
</evidence>
<dbReference type="InterPro" id="IPR013083">
    <property type="entry name" value="Znf_RING/FYVE/PHD"/>
</dbReference>
<dbReference type="SUPFAM" id="SSF57903">
    <property type="entry name" value="FYVE/PHD zinc finger"/>
    <property type="match status" value="1"/>
</dbReference>
<feature type="region of interest" description="Disordered" evidence="6">
    <location>
        <begin position="197"/>
        <end position="219"/>
    </location>
</feature>
<dbReference type="GO" id="GO:0048188">
    <property type="term" value="C:Set1C/COMPASS complex"/>
    <property type="evidence" value="ECO:0007669"/>
    <property type="project" value="InterPro"/>
</dbReference>
<evidence type="ECO:0000256" key="5">
    <source>
        <dbReference type="ARBA" id="ARBA00023242"/>
    </source>
</evidence>
<comment type="caution">
    <text evidence="8">The sequence shown here is derived from an EMBL/GenBank/DDBJ whole genome shotgun (WGS) entry which is preliminary data.</text>
</comment>
<keyword evidence="4" id="KW-0862">Zinc</keyword>
<keyword evidence="3" id="KW-0863">Zinc-finger</keyword>
<evidence type="ECO:0000256" key="6">
    <source>
        <dbReference type="SAM" id="MobiDB-lite"/>
    </source>
</evidence>
<evidence type="ECO:0000313" key="8">
    <source>
        <dbReference type="EMBL" id="VDI59017.1"/>
    </source>
</evidence>
<dbReference type="PANTHER" id="PTHR46174">
    <property type="entry name" value="CXXC-TYPE ZINC FINGER PROTEIN 1"/>
    <property type="match status" value="1"/>
</dbReference>
<dbReference type="GO" id="GO:0045893">
    <property type="term" value="P:positive regulation of DNA-templated transcription"/>
    <property type="evidence" value="ECO:0007669"/>
    <property type="project" value="TreeGrafter"/>
</dbReference>
<dbReference type="Pfam" id="PF00628">
    <property type="entry name" value="PHD"/>
    <property type="match status" value="1"/>
</dbReference>
<dbReference type="Gene3D" id="3.30.40.10">
    <property type="entry name" value="Zinc/RING finger domain, C3HC4 (zinc finger)"/>
    <property type="match status" value="1"/>
</dbReference>
<sequence length="251" mass="27219">GGIQDREKYVSDLEEAIQGAHELARANLKTAQERLKRDYDLKVVVKRFKGGGSSVSIGHGHHQGKMSKTDTILEGPWGGGGKSHSISLQGQNENSNGGGHHDRIKLCKDREVPNWCKKLQAQVISRNWKEIEELEPKGKKGKNIYCSCRGPDDGGLMIRCDECREWFHGRCVDITPGEADRMDAYQCPGYGQLSEQAGQVRSVKPSHPPSRGDGGTGSVCVGGGAEAAETLRSRGATGAACRGRWGVRRGV</sequence>
<name>A0A8B6G5M9_MYTGA</name>